<organism evidence="1 2">
    <name type="scientific">Stichopus japonicus</name>
    <name type="common">Sea cucumber</name>
    <dbReference type="NCBI Taxonomy" id="307972"/>
    <lineage>
        <taxon>Eukaryota</taxon>
        <taxon>Metazoa</taxon>
        <taxon>Echinodermata</taxon>
        <taxon>Eleutherozoa</taxon>
        <taxon>Echinozoa</taxon>
        <taxon>Holothuroidea</taxon>
        <taxon>Aspidochirotacea</taxon>
        <taxon>Aspidochirotida</taxon>
        <taxon>Stichopodidae</taxon>
        <taxon>Apostichopus</taxon>
    </lineage>
</organism>
<reference evidence="1 2" key="1">
    <citation type="journal article" date="2017" name="PLoS Biol.">
        <title>The sea cucumber genome provides insights into morphological evolution and visceral regeneration.</title>
        <authorList>
            <person name="Zhang X."/>
            <person name="Sun L."/>
            <person name="Yuan J."/>
            <person name="Sun Y."/>
            <person name="Gao Y."/>
            <person name="Zhang L."/>
            <person name="Li S."/>
            <person name="Dai H."/>
            <person name="Hamel J.F."/>
            <person name="Liu C."/>
            <person name="Yu Y."/>
            <person name="Liu S."/>
            <person name="Lin W."/>
            <person name="Guo K."/>
            <person name="Jin S."/>
            <person name="Xu P."/>
            <person name="Storey K.B."/>
            <person name="Huan P."/>
            <person name="Zhang T."/>
            <person name="Zhou Y."/>
            <person name="Zhang J."/>
            <person name="Lin C."/>
            <person name="Li X."/>
            <person name="Xing L."/>
            <person name="Huo D."/>
            <person name="Sun M."/>
            <person name="Wang L."/>
            <person name="Mercier A."/>
            <person name="Li F."/>
            <person name="Yang H."/>
            <person name="Xiang J."/>
        </authorList>
    </citation>
    <scope>NUCLEOTIDE SEQUENCE [LARGE SCALE GENOMIC DNA]</scope>
    <source>
        <strain evidence="1">Shaxun</strain>
        <tissue evidence="1">Muscle</tissue>
    </source>
</reference>
<dbReference type="Proteomes" id="UP000230750">
    <property type="component" value="Unassembled WGS sequence"/>
</dbReference>
<name>A0A2G8L056_STIJA</name>
<evidence type="ECO:0000313" key="1">
    <source>
        <dbReference type="EMBL" id="PIK53621.1"/>
    </source>
</evidence>
<comment type="caution">
    <text evidence="1">The sequence shown here is derived from an EMBL/GenBank/DDBJ whole genome shotgun (WGS) entry which is preliminary data.</text>
</comment>
<accession>A0A2G8L056</accession>
<keyword evidence="2" id="KW-1185">Reference proteome</keyword>
<gene>
    <name evidence="1" type="ORF">BSL78_09474</name>
</gene>
<sequence>LSGILTGEGHWRSIDRCGLLQRVEQFPPLLQGFQMAENIELPEMKIFKPIEK</sequence>
<evidence type="ECO:0000313" key="2">
    <source>
        <dbReference type="Proteomes" id="UP000230750"/>
    </source>
</evidence>
<protein>
    <submittedName>
        <fullName evidence="1">Uncharacterized protein</fullName>
    </submittedName>
</protein>
<proteinExistence type="predicted"/>
<feature type="non-terminal residue" evidence="1">
    <location>
        <position position="1"/>
    </location>
</feature>
<feature type="non-terminal residue" evidence="1">
    <location>
        <position position="52"/>
    </location>
</feature>
<dbReference type="AlphaFoldDB" id="A0A2G8L056"/>
<dbReference type="EMBL" id="MRZV01000279">
    <property type="protein sequence ID" value="PIK53621.1"/>
    <property type="molecule type" value="Genomic_DNA"/>
</dbReference>